<accession>A0A1I8NIX0</accession>
<organism evidence="11">
    <name type="scientific">Musca domestica</name>
    <name type="common">House fly</name>
    <dbReference type="NCBI Taxonomy" id="7370"/>
    <lineage>
        <taxon>Eukaryota</taxon>
        <taxon>Metazoa</taxon>
        <taxon>Ecdysozoa</taxon>
        <taxon>Arthropoda</taxon>
        <taxon>Hexapoda</taxon>
        <taxon>Insecta</taxon>
        <taxon>Pterygota</taxon>
        <taxon>Neoptera</taxon>
        <taxon>Endopterygota</taxon>
        <taxon>Diptera</taxon>
        <taxon>Brachycera</taxon>
        <taxon>Muscomorpha</taxon>
        <taxon>Muscoidea</taxon>
        <taxon>Muscidae</taxon>
        <taxon>Musca</taxon>
    </lineage>
</organism>
<proteinExistence type="predicted"/>
<dbReference type="GO" id="GO:0005581">
    <property type="term" value="C:collagen trimer"/>
    <property type="evidence" value="ECO:0007669"/>
    <property type="project" value="UniProtKB-KW"/>
</dbReference>
<evidence type="ECO:0000256" key="2">
    <source>
        <dbReference type="ARBA" id="ARBA00004613"/>
    </source>
</evidence>
<evidence type="ECO:0000256" key="8">
    <source>
        <dbReference type="ARBA" id="ARBA00023119"/>
    </source>
</evidence>
<dbReference type="SUPFAM" id="SSF57716">
    <property type="entry name" value="Glucocorticoid receptor-like (DNA-binding domain)"/>
    <property type="match status" value="1"/>
</dbReference>
<dbReference type="EnsemblMetazoa" id="MDOA015907-RA">
    <property type="protein sequence ID" value="MDOA015907-PA"/>
    <property type="gene ID" value="MDOA015907"/>
</dbReference>
<keyword evidence="7" id="KW-0805">Transcription regulation</keyword>
<evidence type="ECO:0000256" key="1">
    <source>
        <dbReference type="ARBA" id="ARBA00004123"/>
    </source>
</evidence>
<dbReference type="Pfam" id="PF00105">
    <property type="entry name" value="zf-C4"/>
    <property type="match status" value="1"/>
</dbReference>
<comment type="subcellular location">
    <subcellularLocation>
        <location evidence="1">Nucleus</location>
    </subcellularLocation>
    <subcellularLocation>
        <location evidence="2">Secreted</location>
    </subcellularLocation>
</comment>
<evidence type="ECO:0000256" key="5">
    <source>
        <dbReference type="ARBA" id="ARBA00022771"/>
    </source>
</evidence>
<dbReference type="GO" id="GO:0003700">
    <property type="term" value="F:DNA-binding transcription factor activity"/>
    <property type="evidence" value="ECO:0007669"/>
    <property type="project" value="InterPro"/>
</dbReference>
<evidence type="ECO:0000256" key="3">
    <source>
        <dbReference type="ARBA" id="ARBA00022525"/>
    </source>
</evidence>
<sequence length="106" mass="12122">MPLVPWKYAGDKQWFSKIPGGSKITYDGVGTVQLTFLKMSYSEAVQNFTYYCRNSVAWHDRAGNNYEKSLTFLGDNEMERDRLLDIPCKVCGDRSSGKHYGIYSCD</sequence>
<protein>
    <submittedName>
        <fullName evidence="11">Uncharacterized protein</fullName>
    </submittedName>
</protein>
<evidence type="ECO:0000256" key="7">
    <source>
        <dbReference type="ARBA" id="ARBA00023015"/>
    </source>
</evidence>
<dbReference type="GO" id="GO:0005576">
    <property type="term" value="C:extracellular region"/>
    <property type="evidence" value="ECO:0007669"/>
    <property type="project" value="UniProtKB-SubCell"/>
</dbReference>
<evidence type="ECO:0000256" key="10">
    <source>
        <dbReference type="ARBA" id="ARBA00023163"/>
    </source>
</evidence>
<dbReference type="GO" id="GO:0005634">
    <property type="term" value="C:nucleus"/>
    <property type="evidence" value="ECO:0007669"/>
    <property type="project" value="UniProtKB-SubCell"/>
</dbReference>
<evidence type="ECO:0000256" key="9">
    <source>
        <dbReference type="ARBA" id="ARBA00023125"/>
    </source>
</evidence>
<dbReference type="InterPro" id="IPR001628">
    <property type="entry name" value="Znf_hrmn_rcpt"/>
</dbReference>
<keyword evidence="9" id="KW-0238">DNA-binding</keyword>
<evidence type="ECO:0000256" key="6">
    <source>
        <dbReference type="ARBA" id="ARBA00022833"/>
    </source>
</evidence>
<name>A0A1I8NIX0_MUSDO</name>
<dbReference type="GO" id="GO:0005201">
    <property type="term" value="F:extracellular matrix structural constituent"/>
    <property type="evidence" value="ECO:0007669"/>
    <property type="project" value="InterPro"/>
</dbReference>
<reference evidence="11" key="1">
    <citation type="submission" date="2020-05" db="UniProtKB">
        <authorList>
            <consortium name="EnsemblMetazoa"/>
        </authorList>
    </citation>
    <scope>IDENTIFICATION</scope>
    <source>
        <strain evidence="11">Aabys</strain>
    </source>
</reference>
<dbReference type="AlphaFoldDB" id="A0A1I8NIX0"/>
<keyword evidence="10" id="KW-0804">Transcription</keyword>
<keyword evidence="6" id="KW-0862">Zinc</keyword>
<dbReference type="PROSITE" id="PS51461">
    <property type="entry name" value="NC1_FIB"/>
    <property type="match status" value="1"/>
</dbReference>
<keyword evidence="5" id="KW-0863">Zinc-finger</keyword>
<dbReference type="GO" id="GO:0008270">
    <property type="term" value="F:zinc ion binding"/>
    <property type="evidence" value="ECO:0007669"/>
    <property type="project" value="UniProtKB-KW"/>
</dbReference>
<dbReference type="VEuPathDB" id="VectorBase:MDOMA2_014513"/>
<evidence type="ECO:0000256" key="4">
    <source>
        <dbReference type="ARBA" id="ARBA00022723"/>
    </source>
</evidence>
<keyword evidence="4" id="KW-0479">Metal-binding</keyword>
<keyword evidence="3" id="KW-0964">Secreted</keyword>
<keyword evidence="8" id="KW-0176">Collagen</keyword>
<evidence type="ECO:0000313" key="11">
    <source>
        <dbReference type="EnsemblMetazoa" id="MDOA015907-PA"/>
    </source>
</evidence>
<dbReference type="InterPro" id="IPR000885">
    <property type="entry name" value="Fib_collagen_C"/>
</dbReference>
<dbReference type="VEuPathDB" id="VectorBase:MDOA015907"/>
<dbReference type="Pfam" id="PF01410">
    <property type="entry name" value="COLFI"/>
    <property type="match status" value="1"/>
</dbReference>
<dbReference type="Gene3D" id="2.60.120.1000">
    <property type="match status" value="1"/>
</dbReference>
<dbReference type="GO" id="GO:0043565">
    <property type="term" value="F:sequence-specific DNA binding"/>
    <property type="evidence" value="ECO:0007669"/>
    <property type="project" value="InterPro"/>
</dbReference>